<accession>A0A518GJT1</accession>
<dbReference type="InterPro" id="IPR016162">
    <property type="entry name" value="Ald_DH_N"/>
</dbReference>
<dbReference type="InterPro" id="IPR041514">
    <property type="entry name" value="PutA_N"/>
</dbReference>
<evidence type="ECO:0000259" key="3">
    <source>
        <dbReference type="Pfam" id="PF00171"/>
    </source>
</evidence>
<dbReference type="Pfam" id="PF01619">
    <property type="entry name" value="Pro_dh"/>
    <property type="match status" value="1"/>
</dbReference>
<dbReference type="RefSeq" id="WP_145295903.1">
    <property type="nucleotide sequence ID" value="NZ_CP036299.1"/>
</dbReference>
<feature type="domain" description="Proline dehydrogenase" evidence="4">
    <location>
        <begin position="149"/>
        <end position="463"/>
    </location>
</feature>
<dbReference type="Gene3D" id="3.40.309.10">
    <property type="entry name" value="Aldehyde Dehydrogenase, Chain A, domain 2"/>
    <property type="match status" value="1"/>
</dbReference>
<evidence type="ECO:0000256" key="2">
    <source>
        <dbReference type="ARBA" id="ARBA00023027"/>
    </source>
</evidence>
<dbReference type="InterPro" id="IPR029041">
    <property type="entry name" value="FAD-linked_oxidoreductase-like"/>
</dbReference>
<reference evidence="6 7" key="1">
    <citation type="submission" date="2019-02" db="EMBL/GenBank/DDBJ databases">
        <title>Deep-cultivation of Planctomycetes and their phenomic and genomic characterization uncovers novel biology.</title>
        <authorList>
            <person name="Wiegand S."/>
            <person name="Jogler M."/>
            <person name="Boedeker C."/>
            <person name="Pinto D."/>
            <person name="Vollmers J."/>
            <person name="Rivas-Marin E."/>
            <person name="Kohn T."/>
            <person name="Peeters S.H."/>
            <person name="Heuer A."/>
            <person name="Rast P."/>
            <person name="Oberbeckmann S."/>
            <person name="Bunk B."/>
            <person name="Jeske O."/>
            <person name="Meyerdierks A."/>
            <person name="Storesund J.E."/>
            <person name="Kallscheuer N."/>
            <person name="Luecker S."/>
            <person name="Lage O.M."/>
            <person name="Pohl T."/>
            <person name="Merkel B.J."/>
            <person name="Hornburger P."/>
            <person name="Mueller R.-W."/>
            <person name="Bruemmer F."/>
            <person name="Labrenz M."/>
            <person name="Spormann A.M."/>
            <person name="Op den Camp H."/>
            <person name="Overmann J."/>
            <person name="Amann R."/>
            <person name="Jetten M.S.M."/>
            <person name="Mascher T."/>
            <person name="Medema M.H."/>
            <person name="Devos D.P."/>
            <person name="Kaster A.-K."/>
            <person name="Ovreas L."/>
            <person name="Rohde M."/>
            <person name="Galperin M.Y."/>
            <person name="Jogler C."/>
        </authorList>
    </citation>
    <scope>NUCLEOTIDE SEQUENCE [LARGE SCALE GENOMIC DNA]</scope>
    <source>
        <strain evidence="6 7">Spb1</strain>
    </source>
</reference>
<dbReference type="Pfam" id="PF00171">
    <property type="entry name" value="Aldedh"/>
    <property type="match status" value="1"/>
</dbReference>
<dbReference type="PANTHER" id="PTHR42862:SF1">
    <property type="entry name" value="DELTA-1-PYRROLINE-5-CARBOXYLATE DEHYDROGENASE 2, ISOFORM A-RELATED"/>
    <property type="match status" value="1"/>
</dbReference>
<dbReference type="Pfam" id="PF18083">
    <property type="entry name" value="PutA_N"/>
    <property type="match status" value="1"/>
</dbReference>
<proteinExistence type="predicted"/>
<dbReference type="InterPro" id="IPR002872">
    <property type="entry name" value="Proline_DH_dom"/>
</dbReference>
<evidence type="ECO:0000259" key="5">
    <source>
        <dbReference type="Pfam" id="PF18083"/>
    </source>
</evidence>
<dbReference type="InterPro" id="IPR016161">
    <property type="entry name" value="Ald_DH/histidinol_DH"/>
</dbReference>
<gene>
    <name evidence="6" type="primary">rocA1</name>
    <name evidence="6" type="ORF">Spb1_07310</name>
</gene>
<dbReference type="GO" id="GO:0003842">
    <property type="term" value="F:L-glutamate gamma-semialdehyde dehydrogenase activity"/>
    <property type="evidence" value="ECO:0007669"/>
    <property type="project" value="UniProtKB-EC"/>
</dbReference>
<dbReference type="GO" id="GO:0009898">
    <property type="term" value="C:cytoplasmic side of plasma membrane"/>
    <property type="evidence" value="ECO:0007669"/>
    <property type="project" value="TreeGrafter"/>
</dbReference>
<dbReference type="FunFam" id="3.40.309.10:FF:000005">
    <property type="entry name" value="1-pyrroline-5-carboxylate dehydrogenase 1"/>
    <property type="match status" value="1"/>
</dbReference>
<keyword evidence="7" id="KW-1185">Reference proteome</keyword>
<dbReference type="OrthoDB" id="4503395at2"/>
<sequence length="1025" mass="113285">MAKRKSASTLAQPQPIPGVDDARIEAETTQLGELIWRRLAARQPSFFEQRWWDDRILAAAMNDESLKVQMFRFVDVLPRLKTHQAMTRHLQEYFDEIREHLPGAIQLVGFGVEQVAPNSILSRTLAFNARNNAQRIARRLMGGESTDDVLKTIHKLYRQGYLFSLNYLSSKVVSQAEADQYQQRYLDMLSSLGAEVSNWPAHTSYAHAAAVEGKSAATAEIPQLQLSLKLSSLTSDFRPLDAQGTTRVVLERLRPILRLAIEQQVIVQIELEHSTTNRLILDIVQQVLTEKEFQSWADCGITLPAYLKTAESDLTALATWVQKRGTPIRICLTKGEYWNQEIALAQSKSWPVAVFEEEWQIDENYEKLSRALIDQPELFKPVFAGQSLRSLCYVLAYAQARNLPRSRVELQLRYGLADEQAQAFAELGCPVRIDTPVGHHVKGMARLARHFLENSANDSFLRQGYSAEVSIEDLLMNPTVAGQTARARKTSKMWTVPPQGFVNEPVTDFSIPAHREAMQGAIEKVEHQFGQTYSLIINGRREDTRQNLTVRSPSDKSKVLGLVASASPEQALAAIDSARRAFVRWSVIEASYRAEYLELIARELRQRRFELAAWQIFECGKPWAEADADVAEAIDFCNYYAMQMRELAEPQRFDIADEENAYFYRPRGVVVVISPWNFPLAVLTGMVAAALVAGNTVIIKPAEQASVTAAKLMEILQACGIPDGVVTFLPGVGEEIGPVLAGSPDVDLVAFTGSTEVGLTVNQSAAQVHAAAQSIKRVITTLSGHNAIIIDADADLDDAVTGVIESAFSYAGQKCSSCSRVIVIGEIYDEFIKRLVAATSDLKLARAEDPACQMGPVIDEESYKRLLALIEDAKQTCEVILAMEAGSLAKKGYFVGPHIFANIPSESRLNREEICGPILLVYKAADLSEALGMANSVPYALAGGLYSRSPANLKRAKQQFLAGNLYLNTPVTTGLVARQPFGGFKLSGIGSKTGGPDYLPQFMVPVNVTENTSRRGFSTETTTES</sequence>
<dbReference type="GO" id="GO:0010133">
    <property type="term" value="P:L-proline catabolic process to L-glutamate"/>
    <property type="evidence" value="ECO:0007669"/>
    <property type="project" value="TreeGrafter"/>
</dbReference>
<organism evidence="6 7">
    <name type="scientific">Planctopirus ephydatiae</name>
    <dbReference type="NCBI Taxonomy" id="2528019"/>
    <lineage>
        <taxon>Bacteria</taxon>
        <taxon>Pseudomonadati</taxon>
        <taxon>Planctomycetota</taxon>
        <taxon>Planctomycetia</taxon>
        <taxon>Planctomycetales</taxon>
        <taxon>Planctomycetaceae</taxon>
        <taxon>Planctopirus</taxon>
    </lineage>
</organism>
<dbReference type="EMBL" id="CP036299">
    <property type="protein sequence ID" value="QDV28865.1"/>
    <property type="molecule type" value="Genomic_DNA"/>
</dbReference>
<dbReference type="InterPro" id="IPR050485">
    <property type="entry name" value="Proline_metab_enzyme"/>
</dbReference>
<evidence type="ECO:0000259" key="4">
    <source>
        <dbReference type="Pfam" id="PF01619"/>
    </source>
</evidence>
<dbReference type="AlphaFoldDB" id="A0A518GJT1"/>
<evidence type="ECO:0000313" key="6">
    <source>
        <dbReference type="EMBL" id="QDV28865.1"/>
    </source>
</evidence>
<dbReference type="Gene3D" id="3.40.605.10">
    <property type="entry name" value="Aldehyde Dehydrogenase, Chain A, domain 1"/>
    <property type="match status" value="1"/>
</dbReference>
<feature type="domain" description="Aldehyde dehydrogenase" evidence="3">
    <location>
        <begin position="546"/>
        <end position="1003"/>
    </location>
</feature>
<dbReference type="InterPro" id="IPR015590">
    <property type="entry name" value="Aldehyde_DH_dom"/>
</dbReference>
<dbReference type="GO" id="GO:0004657">
    <property type="term" value="F:proline dehydrogenase activity"/>
    <property type="evidence" value="ECO:0007669"/>
    <property type="project" value="UniProtKB-ARBA"/>
</dbReference>
<keyword evidence="2" id="KW-0520">NAD</keyword>
<dbReference type="PANTHER" id="PTHR42862">
    <property type="entry name" value="DELTA-1-PYRROLINE-5-CARBOXYLATE DEHYDROGENASE 1, ISOFORM A-RELATED"/>
    <property type="match status" value="1"/>
</dbReference>
<evidence type="ECO:0000313" key="7">
    <source>
        <dbReference type="Proteomes" id="UP000315349"/>
    </source>
</evidence>
<feature type="domain" description="Proline utilization A N-terminal" evidence="5">
    <location>
        <begin position="25"/>
        <end position="139"/>
    </location>
</feature>
<keyword evidence="1 6" id="KW-0560">Oxidoreductase</keyword>
<dbReference type="KEGG" id="peh:Spb1_07310"/>
<dbReference type="EC" id="1.2.1.88" evidence="6"/>
<dbReference type="Gene3D" id="3.20.20.220">
    <property type="match status" value="1"/>
</dbReference>
<name>A0A518GJT1_9PLAN</name>
<dbReference type="SUPFAM" id="SSF51730">
    <property type="entry name" value="FAD-linked oxidoreductase"/>
    <property type="match status" value="1"/>
</dbReference>
<evidence type="ECO:0000256" key="1">
    <source>
        <dbReference type="ARBA" id="ARBA00023002"/>
    </source>
</evidence>
<dbReference type="SUPFAM" id="SSF53720">
    <property type="entry name" value="ALDH-like"/>
    <property type="match status" value="1"/>
</dbReference>
<dbReference type="InterPro" id="IPR016163">
    <property type="entry name" value="Ald_DH_C"/>
</dbReference>
<dbReference type="Proteomes" id="UP000315349">
    <property type="component" value="Chromosome"/>
</dbReference>
<protein>
    <submittedName>
        <fullName evidence="6">1-pyrroline-5-carboxylate dehydrogenase 1</fullName>
        <ecNumber evidence="6">1.2.1.88</ecNumber>
    </submittedName>
</protein>